<proteinExistence type="predicted"/>
<dbReference type="Proteomes" id="UP000823941">
    <property type="component" value="Chromosome 29"/>
</dbReference>
<keyword evidence="3" id="KW-1185">Reference proteome</keyword>
<dbReference type="SUPFAM" id="SSF56672">
    <property type="entry name" value="DNA/RNA polymerases"/>
    <property type="match status" value="1"/>
</dbReference>
<organism evidence="2 3">
    <name type="scientific">Plutella xylostella</name>
    <name type="common">Diamondback moth</name>
    <name type="synonym">Plutella maculipennis</name>
    <dbReference type="NCBI Taxonomy" id="51655"/>
    <lineage>
        <taxon>Eukaryota</taxon>
        <taxon>Metazoa</taxon>
        <taxon>Ecdysozoa</taxon>
        <taxon>Arthropoda</taxon>
        <taxon>Hexapoda</taxon>
        <taxon>Insecta</taxon>
        <taxon>Pterygota</taxon>
        <taxon>Neoptera</taxon>
        <taxon>Endopterygota</taxon>
        <taxon>Lepidoptera</taxon>
        <taxon>Glossata</taxon>
        <taxon>Ditrysia</taxon>
        <taxon>Yponomeutoidea</taxon>
        <taxon>Plutellidae</taxon>
        <taxon>Plutella</taxon>
    </lineage>
</organism>
<evidence type="ECO:0000313" key="3">
    <source>
        <dbReference type="Proteomes" id="UP000823941"/>
    </source>
</evidence>
<dbReference type="PANTHER" id="PTHR33332">
    <property type="entry name" value="REVERSE TRANSCRIPTASE DOMAIN-CONTAINING PROTEIN"/>
    <property type="match status" value="1"/>
</dbReference>
<dbReference type="Pfam" id="PF00078">
    <property type="entry name" value="RVT_1"/>
    <property type="match status" value="1"/>
</dbReference>
<accession>A0ABQ7PTI1</accession>
<protein>
    <recommendedName>
        <fullName evidence="1">Reverse transcriptase domain-containing protein</fullName>
    </recommendedName>
</protein>
<comment type="caution">
    <text evidence="2">The sequence shown here is derived from an EMBL/GenBank/DDBJ whole genome shotgun (WGS) entry which is preliminary data.</text>
</comment>
<gene>
    <name evidence="2" type="ORF">JYU34_021418</name>
</gene>
<dbReference type="EMBL" id="JAHIBW010000029">
    <property type="protein sequence ID" value="KAG7296291.1"/>
    <property type="molecule type" value="Genomic_DNA"/>
</dbReference>
<feature type="domain" description="Reverse transcriptase" evidence="1">
    <location>
        <begin position="376"/>
        <end position="663"/>
    </location>
</feature>
<dbReference type="InterPro" id="IPR000477">
    <property type="entry name" value="RT_dom"/>
</dbReference>
<dbReference type="InterPro" id="IPR036691">
    <property type="entry name" value="Endo/exonu/phosph_ase_sf"/>
</dbReference>
<sequence length="858" mass="97646">MPNNFSILGIYRSPSFKNPDNFLNSLDLILTSEDSSPNVVLAGDINIDILPNSHDPRKTEYLCLMAEHGLNPAITIPTRITSCIDHIFIKSKFKAEALVCTTSVADHDLPMVFINTEIKHRPTQKRQKTLVDYSGISKALELETWTNVLCTDDPSEASEKLTTTLNQIIEQHTKVITVSRSKHNIKPWITPGLIRCMKHRDKLHLTCRKSPNDPTAKLVYNRYKNFCNDLLHQVKSNYEKRLLEENMNNSKNLWKSIKSICELSAKTKSPNELLTCDDTPLKSLNKCNSYFSTVGASLAKDLMQKINKSESELASSIATTTSHVSFYLNPTDEIEVESFIRLLKIDSAPGLDGFRNSLIKHICKYIVVPLTHIINLSLKTGTFPDTWKTAVVTPIHKAGDKKTPSNYRPISLLSVFSKLLEKIVNLRLVKFLEANNLLSPVQFGFRQGKSTEDAASSLISSVSSRLDEGQHCIGVFLDLAKAFDTVSIKILLKKMECLGIRGHTLNWFESYLTNRYQRTKCNDLLSDAMPVNFGVPQGSILGPTLFLIYINELGPTLSSSWNAQVICYADDTALLFYEKTWEATLLSAERGLSEVSNWLNSNLLTLNTTKTKFLCFHKTSASKPKFILQSLKIHSTKCINRSQHCDCQSITRVDSLRYLGIIIDEKLSFSQHITALSNRARKLINIMRLLRNSADLQILKNVYTALCESVLSYCIPCWGGSTKSQMITIERAQRSILKVMHKKPRRFSTFRLFQESGVLSIRQLFILKVTVSQHRKSISSTDYYDRLSRRTFKLPTIRTNTNFAHRFSKYLHPHIYNKIQSHINIKLDTIHEAKKKTKRWLSNLNYEETENILKSYQT</sequence>
<evidence type="ECO:0000313" key="2">
    <source>
        <dbReference type="EMBL" id="KAG7296291.1"/>
    </source>
</evidence>
<dbReference type="PROSITE" id="PS50878">
    <property type="entry name" value="RT_POL"/>
    <property type="match status" value="1"/>
</dbReference>
<dbReference type="SUPFAM" id="SSF56219">
    <property type="entry name" value="DNase I-like"/>
    <property type="match status" value="1"/>
</dbReference>
<reference evidence="2 3" key="1">
    <citation type="submission" date="2021-06" db="EMBL/GenBank/DDBJ databases">
        <title>A haploid diamondback moth (Plutella xylostella L.) genome assembly resolves 31 chromosomes and identifies a diamide resistance mutation.</title>
        <authorList>
            <person name="Ward C.M."/>
            <person name="Perry K.D."/>
            <person name="Baker G."/>
            <person name="Powis K."/>
            <person name="Heckel D.G."/>
            <person name="Baxter S.W."/>
        </authorList>
    </citation>
    <scope>NUCLEOTIDE SEQUENCE [LARGE SCALE GENOMIC DNA]</scope>
    <source>
        <strain evidence="2 3">LV</strain>
        <tissue evidence="2">Single pupa</tissue>
    </source>
</reference>
<name>A0ABQ7PTI1_PLUXY</name>
<dbReference type="InterPro" id="IPR043502">
    <property type="entry name" value="DNA/RNA_pol_sf"/>
</dbReference>
<evidence type="ECO:0000259" key="1">
    <source>
        <dbReference type="PROSITE" id="PS50878"/>
    </source>
</evidence>
<dbReference type="CDD" id="cd01650">
    <property type="entry name" value="RT_nLTR_like"/>
    <property type="match status" value="1"/>
</dbReference>